<dbReference type="PROSITE" id="PS51462">
    <property type="entry name" value="NUDIX"/>
    <property type="match status" value="1"/>
</dbReference>
<dbReference type="FunFam" id="3.90.79.10:FF:000024">
    <property type="entry name" value="ADP-ribose pyrophosphatase"/>
    <property type="match status" value="1"/>
</dbReference>
<dbReference type="SUPFAM" id="SSF55811">
    <property type="entry name" value="Nudix"/>
    <property type="match status" value="1"/>
</dbReference>
<dbReference type="PROSITE" id="PS00893">
    <property type="entry name" value="NUDIX_BOX"/>
    <property type="match status" value="1"/>
</dbReference>
<sequence>MDKYEEKTISGTTIYEGKIITVRIEDVELPDGNHAKRELVKHPGAVAILAITSEGKLVLVEQYRKAIERSLIEIPAGKMEPGEAPEVTAVRELEEETGFGAKKFTYIQSFATSPGFANEVIHLYLAQGLYKIDNPAAGDEDEFIELIEATIEEAEELVATGKIFDAKTAFAVLYAKDLLNS</sequence>
<dbReference type="Gene3D" id="3.90.79.10">
    <property type="entry name" value="Nucleoside Triphosphate Pyrophosphohydrolase"/>
    <property type="match status" value="1"/>
</dbReference>
<comment type="similarity">
    <text evidence="3">Belongs to the Nudix hydrolase family.</text>
</comment>
<dbReference type="InterPro" id="IPR020084">
    <property type="entry name" value="NUDIX_hydrolase_CS"/>
</dbReference>
<gene>
    <name evidence="5" type="primary">nudF</name>
    <name evidence="5" type="ORF">FILTAD_02072</name>
</gene>
<dbReference type="GO" id="GO:0006753">
    <property type="term" value="P:nucleoside phosphate metabolic process"/>
    <property type="evidence" value="ECO:0007669"/>
    <property type="project" value="TreeGrafter"/>
</dbReference>
<evidence type="ECO:0000313" key="5">
    <source>
        <dbReference type="EMBL" id="VDC29379.1"/>
    </source>
</evidence>
<dbReference type="InterPro" id="IPR015797">
    <property type="entry name" value="NUDIX_hydrolase-like_dom_sf"/>
</dbReference>
<protein>
    <submittedName>
        <fullName evidence="5">ADP-ribose pyrophosphatase</fullName>
        <ecNumber evidence="5">3.6.1.13</ecNumber>
    </submittedName>
</protein>
<dbReference type="GO" id="GO:0019693">
    <property type="term" value="P:ribose phosphate metabolic process"/>
    <property type="evidence" value="ECO:0007669"/>
    <property type="project" value="TreeGrafter"/>
</dbReference>
<dbReference type="PANTHER" id="PTHR11839:SF18">
    <property type="entry name" value="NUDIX HYDROLASE DOMAIN-CONTAINING PROTEIN"/>
    <property type="match status" value="1"/>
</dbReference>
<dbReference type="EC" id="3.6.1.13" evidence="5"/>
<dbReference type="InterPro" id="IPR000086">
    <property type="entry name" value="NUDIX_hydrolase_dom"/>
</dbReference>
<dbReference type="InterPro" id="IPR020476">
    <property type="entry name" value="Nudix_hydrolase"/>
</dbReference>
<proteinExistence type="inferred from homology"/>
<dbReference type="AlphaFoldDB" id="A0A3P5X254"/>
<evidence type="ECO:0000256" key="2">
    <source>
        <dbReference type="ARBA" id="ARBA00022801"/>
    </source>
</evidence>
<keyword evidence="6" id="KW-1185">Reference proteome</keyword>
<organism evidence="5 6">
    <name type="scientific">Filibacter tadaridae</name>
    <dbReference type="NCBI Taxonomy" id="2483811"/>
    <lineage>
        <taxon>Bacteria</taxon>
        <taxon>Bacillati</taxon>
        <taxon>Bacillota</taxon>
        <taxon>Bacilli</taxon>
        <taxon>Bacillales</taxon>
        <taxon>Caryophanaceae</taxon>
        <taxon>Filibacter</taxon>
    </lineage>
</organism>
<reference evidence="5 6" key="1">
    <citation type="submission" date="2018-11" db="EMBL/GenBank/DDBJ databases">
        <authorList>
            <person name="Criscuolo A."/>
        </authorList>
    </citation>
    <scope>NUCLEOTIDE SEQUENCE [LARGE SCALE GENOMIC DNA]</scope>
    <source>
        <strain evidence="5">ATB-66</strain>
    </source>
</reference>
<evidence type="ECO:0000259" key="4">
    <source>
        <dbReference type="PROSITE" id="PS51462"/>
    </source>
</evidence>
<dbReference type="Pfam" id="PF00293">
    <property type="entry name" value="NUDIX"/>
    <property type="match status" value="1"/>
</dbReference>
<evidence type="ECO:0000256" key="3">
    <source>
        <dbReference type="RuleBase" id="RU003476"/>
    </source>
</evidence>
<keyword evidence="2 3" id="KW-0378">Hydrolase</keyword>
<dbReference type="RefSeq" id="WP_124070714.1">
    <property type="nucleotide sequence ID" value="NZ_CBCRXF010000001.1"/>
</dbReference>
<feature type="domain" description="Nudix hydrolase" evidence="4">
    <location>
        <begin position="40"/>
        <end position="171"/>
    </location>
</feature>
<dbReference type="PANTHER" id="PTHR11839">
    <property type="entry name" value="UDP/ADP-SUGAR PYROPHOSPHATASE"/>
    <property type="match status" value="1"/>
</dbReference>
<accession>A0A3P5X254</accession>
<dbReference type="EMBL" id="UXAV01000042">
    <property type="protein sequence ID" value="VDC29379.1"/>
    <property type="molecule type" value="Genomic_DNA"/>
</dbReference>
<dbReference type="OrthoDB" id="9806150at2"/>
<dbReference type="GO" id="GO:0047631">
    <property type="term" value="F:ADP-ribose diphosphatase activity"/>
    <property type="evidence" value="ECO:0007669"/>
    <property type="project" value="UniProtKB-EC"/>
</dbReference>
<name>A0A3P5X254_9BACL</name>
<evidence type="ECO:0000256" key="1">
    <source>
        <dbReference type="ARBA" id="ARBA00001946"/>
    </source>
</evidence>
<dbReference type="GO" id="GO:0005829">
    <property type="term" value="C:cytosol"/>
    <property type="evidence" value="ECO:0007669"/>
    <property type="project" value="TreeGrafter"/>
</dbReference>
<dbReference type="Proteomes" id="UP000270468">
    <property type="component" value="Unassembled WGS sequence"/>
</dbReference>
<comment type="cofactor">
    <cofactor evidence="1">
        <name>Mg(2+)</name>
        <dbReference type="ChEBI" id="CHEBI:18420"/>
    </cofactor>
</comment>
<evidence type="ECO:0000313" key="6">
    <source>
        <dbReference type="Proteomes" id="UP000270468"/>
    </source>
</evidence>
<dbReference type="CDD" id="cd03424">
    <property type="entry name" value="NUDIX_ADPRase_Nudt5_UGPPase_Nudt14"/>
    <property type="match status" value="1"/>
</dbReference>
<dbReference type="PRINTS" id="PR00502">
    <property type="entry name" value="NUDIXFAMILY"/>
</dbReference>